<proteinExistence type="predicted"/>
<sequence>MSDAIRAETVYIGDEKIQAYQAVPLGAGPFPGVVVIHHLPGFDESTKEMVRRFAVNGYLAICPNLFWREAPGAAPDDASAFVRGQGGIPDEQIIADVRTAAAALHAVHSADGTPIHNGSAHNGKVGVIGHCSGGRQALLVSTALPLDAAVDCYGAFALEPPPAASGLKMTSIKDRLGDLNCPVLGLFGDDDSNPAPAEVDRLAGILAEHGKQFERHSYEGAGHGFFAPDRPGYRPQAAVDGWKRIFAFFDRHLGGKRLEV</sequence>
<accession>A0ABV9VYA4</accession>
<name>A0ABV9VYA4_9ACTN</name>
<dbReference type="InterPro" id="IPR051049">
    <property type="entry name" value="Dienelactone_hydrolase-like"/>
</dbReference>
<feature type="domain" description="Dienelactone hydrolase" evidence="1">
    <location>
        <begin position="17"/>
        <end position="252"/>
    </location>
</feature>
<dbReference type="InterPro" id="IPR029058">
    <property type="entry name" value="AB_hydrolase_fold"/>
</dbReference>
<dbReference type="EC" id="3.1.-.-" evidence="2"/>
<dbReference type="Gene3D" id="3.40.50.1820">
    <property type="entry name" value="alpha/beta hydrolase"/>
    <property type="match status" value="1"/>
</dbReference>
<keyword evidence="2" id="KW-0378">Hydrolase</keyword>
<evidence type="ECO:0000313" key="2">
    <source>
        <dbReference type="EMBL" id="MFC4999912.1"/>
    </source>
</evidence>
<protein>
    <submittedName>
        <fullName evidence="2">Dienelactone hydrolase family protein</fullName>
        <ecNumber evidence="2">3.1.-.-</ecNumber>
    </submittedName>
</protein>
<dbReference type="RefSeq" id="WP_380116465.1">
    <property type="nucleotide sequence ID" value="NZ_JBHSIU010000019.1"/>
</dbReference>
<dbReference type="GO" id="GO:0016787">
    <property type="term" value="F:hydrolase activity"/>
    <property type="evidence" value="ECO:0007669"/>
    <property type="project" value="UniProtKB-KW"/>
</dbReference>
<comment type="caution">
    <text evidence="2">The sequence shown here is derived from an EMBL/GenBank/DDBJ whole genome shotgun (WGS) entry which is preliminary data.</text>
</comment>
<dbReference type="Pfam" id="PF01738">
    <property type="entry name" value="DLH"/>
    <property type="match status" value="1"/>
</dbReference>
<reference evidence="3" key="1">
    <citation type="journal article" date="2019" name="Int. J. Syst. Evol. Microbiol.">
        <title>The Global Catalogue of Microorganisms (GCM) 10K type strain sequencing project: providing services to taxonomists for standard genome sequencing and annotation.</title>
        <authorList>
            <consortium name="The Broad Institute Genomics Platform"/>
            <consortium name="The Broad Institute Genome Sequencing Center for Infectious Disease"/>
            <person name="Wu L."/>
            <person name="Ma J."/>
        </authorList>
    </citation>
    <scope>NUCLEOTIDE SEQUENCE [LARGE SCALE GENOMIC DNA]</scope>
    <source>
        <strain evidence="3">CGMCC 4.7152</strain>
    </source>
</reference>
<dbReference type="PANTHER" id="PTHR46623">
    <property type="entry name" value="CARBOXYMETHYLENEBUTENOLIDASE-RELATED"/>
    <property type="match status" value="1"/>
</dbReference>
<dbReference type="PANTHER" id="PTHR46623:SF6">
    <property type="entry name" value="ALPHA_BETA-HYDROLASES SUPERFAMILY PROTEIN"/>
    <property type="match status" value="1"/>
</dbReference>
<dbReference type="EMBL" id="JBHSIU010000019">
    <property type="protein sequence ID" value="MFC4999912.1"/>
    <property type="molecule type" value="Genomic_DNA"/>
</dbReference>
<keyword evidence="3" id="KW-1185">Reference proteome</keyword>
<dbReference type="SUPFAM" id="SSF53474">
    <property type="entry name" value="alpha/beta-Hydrolases"/>
    <property type="match status" value="1"/>
</dbReference>
<evidence type="ECO:0000259" key="1">
    <source>
        <dbReference type="Pfam" id="PF01738"/>
    </source>
</evidence>
<evidence type="ECO:0000313" key="3">
    <source>
        <dbReference type="Proteomes" id="UP001595912"/>
    </source>
</evidence>
<organism evidence="2 3">
    <name type="scientific">Dactylosporangium cerinum</name>
    <dbReference type="NCBI Taxonomy" id="1434730"/>
    <lineage>
        <taxon>Bacteria</taxon>
        <taxon>Bacillati</taxon>
        <taxon>Actinomycetota</taxon>
        <taxon>Actinomycetes</taxon>
        <taxon>Micromonosporales</taxon>
        <taxon>Micromonosporaceae</taxon>
        <taxon>Dactylosporangium</taxon>
    </lineage>
</organism>
<dbReference type="Proteomes" id="UP001595912">
    <property type="component" value="Unassembled WGS sequence"/>
</dbReference>
<gene>
    <name evidence="2" type="ORF">ACFPIJ_18975</name>
</gene>
<dbReference type="InterPro" id="IPR002925">
    <property type="entry name" value="Dienelactn_hydro"/>
</dbReference>